<feature type="transmembrane region" description="Helical" evidence="5">
    <location>
        <begin position="133"/>
        <end position="153"/>
    </location>
</feature>
<keyword evidence="2 5" id="KW-0812">Transmembrane</keyword>
<dbReference type="Pfam" id="PF05462">
    <property type="entry name" value="Dicty_CAR"/>
    <property type="match status" value="1"/>
</dbReference>
<evidence type="ECO:0000256" key="4">
    <source>
        <dbReference type="ARBA" id="ARBA00023136"/>
    </source>
</evidence>
<dbReference type="AlphaFoldDB" id="A0A7M5X636"/>
<evidence type="ECO:0000256" key="5">
    <source>
        <dbReference type="SAM" id="Phobius"/>
    </source>
</evidence>
<dbReference type="Gene3D" id="1.20.1070.10">
    <property type="entry name" value="Rhodopsin 7-helix transmembrane proteins"/>
    <property type="match status" value="1"/>
</dbReference>
<dbReference type="EnsemblMetazoa" id="CLYHEMT018029.1">
    <property type="protein sequence ID" value="CLYHEMP018029.1"/>
    <property type="gene ID" value="CLYHEMG018029"/>
</dbReference>
<name>A0A7M5X636_9CNID</name>
<dbReference type="InterPro" id="IPR017981">
    <property type="entry name" value="GPCR_2-like_7TM"/>
</dbReference>
<evidence type="ECO:0000256" key="2">
    <source>
        <dbReference type="ARBA" id="ARBA00022692"/>
    </source>
</evidence>
<feature type="transmembrane region" description="Helical" evidence="5">
    <location>
        <begin position="100"/>
        <end position="121"/>
    </location>
</feature>
<dbReference type="GO" id="GO:0007166">
    <property type="term" value="P:cell surface receptor signaling pathway"/>
    <property type="evidence" value="ECO:0007669"/>
    <property type="project" value="InterPro"/>
</dbReference>
<protein>
    <recommendedName>
        <fullName evidence="10">G-protein coupled receptors family 2 profile 2 domain-containing protein</fullName>
    </recommendedName>
</protein>
<feature type="transmembrane region" description="Helical" evidence="5">
    <location>
        <begin position="60"/>
        <end position="80"/>
    </location>
</feature>
<dbReference type="GO" id="GO:0004930">
    <property type="term" value="F:G protein-coupled receptor activity"/>
    <property type="evidence" value="ECO:0007669"/>
    <property type="project" value="TreeGrafter"/>
</dbReference>
<comment type="subcellular location">
    <subcellularLocation>
        <location evidence="1">Membrane</location>
        <topology evidence="1">Multi-pass membrane protein</topology>
    </subcellularLocation>
</comment>
<feature type="domain" description="G-protein coupled receptors family 2 profile 2" evidence="6">
    <location>
        <begin position="24"/>
        <end position="306"/>
    </location>
</feature>
<evidence type="ECO:0008006" key="10">
    <source>
        <dbReference type="Google" id="ProtNLM"/>
    </source>
</evidence>
<dbReference type="GeneID" id="136799970"/>
<dbReference type="InterPro" id="IPR017452">
    <property type="entry name" value="GPCR_Rhodpsn_7TM"/>
</dbReference>
<sequence>MDIPANHNTTTNDIFTDTANNAINTILLMSASLLSTLGTLVTITTYFFIKDIKTMSRHIIVCISVADLLTCLANLSGLLMSPTKHNTSPVGCQVQSFLGTTAILSSFLWTLMLAVYLHMIIVEERIDQAKRLIIPWSHVICWPVPLIINVVALTTGALGNDGDQTSAGWCWIKVTGAEHSTVVLWMLVDGKGLEILTYIVIVTLVIKMKLHLKIKIRNYSRTESPYGTFLTRKTMMVAKQADRKLIFIPIILIILRIWGTIRFFIYLFNTGCTKDRLWLCQGLLYLHTLGDNLQGAMNCILYCFFTPKVYNSIVQLLCNVCCRNTCCKCCTIGSRGGTYESFETYTDDDEEDRNLLT</sequence>
<evidence type="ECO:0000313" key="8">
    <source>
        <dbReference type="EnsemblMetazoa" id="CLYHEMP018029.1"/>
    </source>
</evidence>
<evidence type="ECO:0000259" key="6">
    <source>
        <dbReference type="PROSITE" id="PS50261"/>
    </source>
</evidence>
<reference evidence="8" key="1">
    <citation type="submission" date="2021-01" db="UniProtKB">
        <authorList>
            <consortium name="EnsemblMetazoa"/>
        </authorList>
    </citation>
    <scope>IDENTIFICATION</scope>
</reference>
<dbReference type="GO" id="GO:0005886">
    <property type="term" value="C:plasma membrane"/>
    <property type="evidence" value="ECO:0007669"/>
    <property type="project" value="TreeGrafter"/>
</dbReference>
<keyword evidence="3 5" id="KW-1133">Transmembrane helix</keyword>
<accession>A0A7M5X636</accession>
<dbReference type="Proteomes" id="UP000594262">
    <property type="component" value="Unplaced"/>
</dbReference>
<feature type="transmembrane region" description="Helical" evidence="5">
    <location>
        <begin position="26"/>
        <end position="48"/>
    </location>
</feature>
<dbReference type="PANTHER" id="PTHR23112:SF47">
    <property type="entry name" value="G-PROTEIN COUPLED RECEPTOR 157"/>
    <property type="match status" value="1"/>
</dbReference>
<keyword evidence="9" id="KW-1185">Reference proteome</keyword>
<dbReference type="PROSITE" id="PS50262">
    <property type="entry name" value="G_PROTEIN_RECEP_F1_2"/>
    <property type="match status" value="1"/>
</dbReference>
<dbReference type="InterPro" id="IPR022343">
    <property type="entry name" value="GCR1-cAMP_receptor"/>
</dbReference>
<dbReference type="OrthoDB" id="100006at2759"/>
<dbReference type="GO" id="GO:0007189">
    <property type="term" value="P:adenylate cyclase-activating G protein-coupled receptor signaling pathway"/>
    <property type="evidence" value="ECO:0007669"/>
    <property type="project" value="TreeGrafter"/>
</dbReference>
<proteinExistence type="predicted"/>
<dbReference type="PANTHER" id="PTHR23112">
    <property type="entry name" value="G PROTEIN-COUPLED RECEPTOR 157-RELATED"/>
    <property type="match status" value="1"/>
</dbReference>
<evidence type="ECO:0000256" key="3">
    <source>
        <dbReference type="ARBA" id="ARBA00022989"/>
    </source>
</evidence>
<evidence type="ECO:0000256" key="1">
    <source>
        <dbReference type="ARBA" id="ARBA00004141"/>
    </source>
</evidence>
<evidence type="ECO:0000259" key="7">
    <source>
        <dbReference type="PROSITE" id="PS50262"/>
    </source>
</evidence>
<dbReference type="RefSeq" id="XP_066912697.1">
    <property type="nucleotide sequence ID" value="XM_067056596.1"/>
</dbReference>
<organism evidence="8 9">
    <name type="scientific">Clytia hemisphaerica</name>
    <dbReference type="NCBI Taxonomy" id="252671"/>
    <lineage>
        <taxon>Eukaryota</taxon>
        <taxon>Metazoa</taxon>
        <taxon>Cnidaria</taxon>
        <taxon>Hydrozoa</taxon>
        <taxon>Hydroidolina</taxon>
        <taxon>Leptothecata</taxon>
        <taxon>Obeliida</taxon>
        <taxon>Clytiidae</taxon>
        <taxon>Clytia</taxon>
    </lineage>
</organism>
<feature type="transmembrane region" description="Helical" evidence="5">
    <location>
        <begin position="195"/>
        <end position="212"/>
    </location>
</feature>
<evidence type="ECO:0000313" key="9">
    <source>
        <dbReference type="Proteomes" id="UP000594262"/>
    </source>
</evidence>
<feature type="domain" description="G-protein coupled receptors family 1 profile" evidence="7">
    <location>
        <begin position="38"/>
        <end position="302"/>
    </location>
</feature>
<dbReference type="PRINTS" id="PR02001">
    <property type="entry name" value="GCR1CAMPR"/>
</dbReference>
<feature type="transmembrane region" description="Helical" evidence="5">
    <location>
        <begin position="245"/>
        <end position="268"/>
    </location>
</feature>
<dbReference type="PROSITE" id="PS50261">
    <property type="entry name" value="G_PROTEIN_RECEP_F2_4"/>
    <property type="match status" value="1"/>
</dbReference>
<dbReference type="SUPFAM" id="SSF81321">
    <property type="entry name" value="Family A G protein-coupled receptor-like"/>
    <property type="match status" value="1"/>
</dbReference>
<keyword evidence="4 5" id="KW-0472">Membrane</keyword>